<evidence type="ECO:0000313" key="3">
    <source>
        <dbReference type="Proteomes" id="UP001148185"/>
    </source>
</evidence>
<reference evidence="2 3" key="1">
    <citation type="submission" date="2022-05" db="EMBL/GenBank/DDBJ databases">
        <title>Novel Pseudomonas spp. Isolated from a Rainbow Trout Aquaculture Facility.</title>
        <authorList>
            <person name="Testerman T."/>
            <person name="Graf J."/>
        </authorList>
    </citation>
    <scope>NUCLEOTIDE SEQUENCE [LARGE SCALE GENOMIC DNA]</scope>
    <source>
        <strain evidence="2 3">ID1042</strain>
    </source>
</reference>
<feature type="domain" description="DUF4376" evidence="1">
    <location>
        <begin position="114"/>
        <end position="212"/>
    </location>
</feature>
<dbReference type="Pfam" id="PF14301">
    <property type="entry name" value="DUF4376"/>
    <property type="match status" value="1"/>
</dbReference>
<proteinExistence type="predicted"/>
<evidence type="ECO:0000259" key="1">
    <source>
        <dbReference type="Pfam" id="PF14301"/>
    </source>
</evidence>
<dbReference type="InterPro" id="IPR025484">
    <property type="entry name" value="DUF4376"/>
</dbReference>
<gene>
    <name evidence="2" type="ORF">M5G27_24490</name>
</gene>
<comment type="caution">
    <text evidence="2">The sequence shown here is derived from an EMBL/GenBank/DDBJ whole genome shotgun (WGS) entry which is preliminary data.</text>
</comment>
<evidence type="ECO:0000313" key="2">
    <source>
        <dbReference type="EMBL" id="MDD1010637.1"/>
    </source>
</evidence>
<keyword evidence="3" id="KW-1185">Reference proteome</keyword>
<dbReference type="EMBL" id="JAMDHA010000029">
    <property type="protein sequence ID" value="MDD1010637.1"/>
    <property type="molecule type" value="Genomic_DNA"/>
</dbReference>
<name>A0A9X4HF25_9PSED</name>
<organism evidence="2 3">
    <name type="scientific">Pseudomonas shahriarae</name>
    <dbReference type="NCBI Taxonomy" id="2745512"/>
    <lineage>
        <taxon>Bacteria</taxon>
        <taxon>Pseudomonadati</taxon>
        <taxon>Pseudomonadota</taxon>
        <taxon>Gammaproteobacteria</taxon>
        <taxon>Pseudomonadales</taxon>
        <taxon>Pseudomonadaceae</taxon>
        <taxon>Pseudomonas</taxon>
    </lineage>
</organism>
<dbReference type="RefSeq" id="WP_273877989.1">
    <property type="nucleotide sequence ID" value="NZ_JAMDHA010000029.1"/>
</dbReference>
<accession>A0A9X4HF25</accession>
<sequence length="228" mass="25014">MFSYLIDDAGALQGPVEFPVIPGLGESLPSNAIQLAKPLSAPQLGFAWALVGGKPKQIVDRRGMVYSTVDGSEQQHLHLGELPDGVTLTPRPTPAHQWQNGEWVADIGRLYEMKVSDVNKACAVAITNGFWSSALGEPHQYTSEFSDQLNLTGMILRGIDGPYVSRDEQGMRDFRLHTVAQLRQVGDDLTDYKLKMLQQANRLKQQLDEALAAGDLASLQAMTWADPQ</sequence>
<protein>
    <recommendedName>
        <fullName evidence="1">DUF4376 domain-containing protein</fullName>
    </recommendedName>
</protein>
<dbReference type="AlphaFoldDB" id="A0A9X4HF25"/>
<dbReference type="Proteomes" id="UP001148185">
    <property type="component" value="Unassembled WGS sequence"/>
</dbReference>